<dbReference type="PANTHER" id="PTHR24422">
    <property type="entry name" value="CHEMOTAXIS PROTEIN METHYLTRANSFERASE"/>
    <property type="match status" value="1"/>
</dbReference>
<dbReference type="PROSITE" id="PS50123">
    <property type="entry name" value="CHER"/>
    <property type="match status" value="1"/>
</dbReference>
<keyword evidence="14" id="KW-0157">Chromophore</keyword>
<comment type="caution">
    <text evidence="24">The sequence shown here is derived from an EMBL/GenBank/DDBJ whole genome shotgun (WGS) entry which is preliminary data.</text>
</comment>
<keyword evidence="25" id="KW-1185">Reference proteome</keyword>
<dbReference type="PRINTS" id="PR00996">
    <property type="entry name" value="CHERMTFRASE"/>
</dbReference>
<dbReference type="InterPro" id="IPR000673">
    <property type="entry name" value="Sig_transdc_resp-reg_Me-estase"/>
</dbReference>
<feature type="region of interest" description="Disordered" evidence="18">
    <location>
        <begin position="215"/>
        <end position="234"/>
    </location>
</feature>
<dbReference type="PROSITE" id="PS50862">
    <property type="entry name" value="AA_TRNA_LIGASE_II"/>
    <property type="match status" value="1"/>
</dbReference>
<evidence type="ECO:0000259" key="23">
    <source>
        <dbReference type="PROSITE" id="PS50862"/>
    </source>
</evidence>
<evidence type="ECO:0000256" key="6">
    <source>
        <dbReference type="ARBA" id="ARBA00022606"/>
    </source>
</evidence>
<dbReference type="SMART" id="SM00911">
    <property type="entry name" value="HWE_HK"/>
    <property type="match status" value="1"/>
</dbReference>
<evidence type="ECO:0000256" key="1">
    <source>
        <dbReference type="ARBA" id="ARBA00000085"/>
    </source>
</evidence>
<dbReference type="PROSITE" id="PS50122">
    <property type="entry name" value="CHEB"/>
    <property type="match status" value="1"/>
</dbReference>
<evidence type="ECO:0000256" key="14">
    <source>
        <dbReference type="ARBA" id="ARBA00022991"/>
    </source>
</evidence>
<keyword evidence="11" id="KW-0547">Nucleotide-binding</keyword>
<name>A0ABV6JPR6_9PROT</name>
<comment type="caution">
    <text evidence="16">Lacks conserved residue(s) required for the propagation of feature annotation.</text>
</comment>
<dbReference type="SMART" id="SM00086">
    <property type="entry name" value="PAC"/>
    <property type="match status" value="1"/>
</dbReference>
<evidence type="ECO:0000256" key="17">
    <source>
        <dbReference type="SAM" id="Coils"/>
    </source>
</evidence>
<dbReference type="SUPFAM" id="SSF52738">
    <property type="entry name" value="Methylesterase CheB, C-terminal domain"/>
    <property type="match status" value="1"/>
</dbReference>
<dbReference type="Gene3D" id="3.30.565.10">
    <property type="entry name" value="Histidine kinase-like ATPase, C-terminal domain"/>
    <property type="match status" value="1"/>
</dbReference>
<feature type="domain" description="PAS" evidence="19">
    <location>
        <begin position="863"/>
        <end position="933"/>
    </location>
</feature>
<dbReference type="InterPro" id="IPR022641">
    <property type="entry name" value="CheR_N"/>
</dbReference>
<dbReference type="SUPFAM" id="SSF55785">
    <property type="entry name" value="PYP-like sensor domain (PAS domain)"/>
    <property type="match status" value="2"/>
</dbReference>
<dbReference type="NCBIfam" id="TIGR00229">
    <property type="entry name" value="sensory_box"/>
    <property type="match status" value="1"/>
</dbReference>
<evidence type="ECO:0000259" key="19">
    <source>
        <dbReference type="PROSITE" id="PS50112"/>
    </source>
</evidence>
<evidence type="ECO:0000256" key="15">
    <source>
        <dbReference type="ARBA" id="ARBA00023170"/>
    </source>
</evidence>
<keyword evidence="4" id="KW-0597">Phosphoprotein</keyword>
<sequence length="1176" mass="130794">MKRVEQAVVQDAVGEDAVQSESQRFGPEEGNRPNLVLGIGGSGAHTESLLRLLRLLPPRADLAIVVILSNREALNEAAFREALGDGIGALLVPSDGDLVERGHIYLPPPDVIVTLEENRFRLRPAEGEPGERGTMDSFLVSLAGDRDGDAVGLVLEGAGADGTLGLVTLKESGGLALAEGDPEAAEVAEKTAAALADAVLPVEEVPERLALHGRNHARARSAQRVGGQGTEDDSRRLAQVAAVLRERTGHDFHGYKRATFSRRVSRRMQVTQASNFAAYLDILRSQPDEPQLLFNDLLIGVTQFFRDHREFRFLETHVIPQLFEGKNRSDHLRVWVLGCSTGEEAYSLAILLREHAAKLPAPPQIQLFASDIDARALAVARVGRYPSTIARDVTPERLARWFVEEGETYCVARELREICIFSQHSIVRDPPFSRLDLVSCRNLLIYLGAELQSRVIPLFHFALKPGGFLFLGNAENVSRHANLFEPMDRAYRIFRRSETEARVLPDFPYTPVARISTDVAVPPRPQSSDEVLPRQVERIAERYAPAYAVVNERFEVLHFSPKAGRYIHPAAGAASLNLLALVNADLRLDLGAALSRALTEEREVEAVGLFMREAGGRIPVDLTVEPVPEGEGTPRTFVVLFRERIEPPPELHSRIVDEEHVHKLESELRVTRERLQTMIEELQSTNEELKSSNEEYQSLNEELQSANEELQTSKEELQSVNEEVTTVNSELAQRVQELSRANSDLKNLLESTQIPTIFLDNELRVTNFTPAAADIFHLVETDTGRPIAHIKSRISYDELPDDARRVIRTLAAVDREIENPTTRARYIVRILPYRSVDNFIGGAVVTFTDVTPVTRAEQARRESEERLRLVTGNIPQLVWTALDEGRWTWTSRQWREYTGQSEEESLGRGWMVALHPDDRSAASDAWAQARAKEGLDVEYRVRSRDGIYRWFHSRAMPLEHEDEQETEWFGTSTDVHEMRELREQQGILVSELQHRSRNLLGIVSSVASRTIGRGGSAEDFEDRLAALSRVQGLLSRSGNDSVELGALVRAELEAHGSLEPPKVTVNGPEVSLTVAQVQTFALALHELATNAVKYGALKGEAGRLSVTWTVEAIEKGRPSLLLDWSETGLALGAEAGTHRGYGRELIERALTFSLGAQIEYAIEPGGVRCRVRLPLS</sequence>
<evidence type="ECO:0000256" key="10">
    <source>
        <dbReference type="ARBA" id="ARBA00022691"/>
    </source>
</evidence>
<dbReference type="InterPro" id="IPR029063">
    <property type="entry name" value="SAM-dependent_MTases_sf"/>
</dbReference>
<evidence type="ECO:0000256" key="12">
    <source>
        <dbReference type="ARBA" id="ARBA00022777"/>
    </source>
</evidence>
<dbReference type="InterPro" id="IPR013655">
    <property type="entry name" value="PAS_fold_3"/>
</dbReference>
<dbReference type="SUPFAM" id="SSF53335">
    <property type="entry name" value="S-adenosyl-L-methionine-dependent methyltransferases"/>
    <property type="match status" value="1"/>
</dbReference>
<keyword evidence="8" id="KW-0288">FMN</keyword>
<feature type="domain" description="CheB-type methylesterase" evidence="21">
    <location>
        <begin position="27"/>
        <end position="207"/>
    </location>
</feature>
<dbReference type="InterPro" id="IPR011102">
    <property type="entry name" value="Sig_transdc_His_kinase_HWE"/>
</dbReference>
<keyword evidence="6" id="KW-0716">Sensory transduction</keyword>
<protein>
    <submittedName>
        <fullName evidence="24">CheR family methyltransferase</fullName>
    </submittedName>
</protein>
<evidence type="ECO:0000256" key="8">
    <source>
        <dbReference type="ARBA" id="ARBA00022643"/>
    </source>
</evidence>
<feature type="coiled-coil region" evidence="17">
    <location>
        <begin position="661"/>
        <end position="748"/>
    </location>
</feature>
<dbReference type="PANTHER" id="PTHR24422:SF27">
    <property type="entry name" value="PROTEIN-GLUTAMATE O-METHYLTRANSFERASE"/>
    <property type="match status" value="1"/>
</dbReference>
<dbReference type="Pfam" id="PF07536">
    <property type="entry name" value="HWE_HK"/>
    <property type="match status" value="1"/>
</dbReference>
<dbReference type="InterPro" id="IPR036890">
    <property type="entry name" value="HATPase_C_sf"/>
</dbReference>
<keyword evidence="13" id="KW-0067">ATP-binding</keyword>
<accession>A0ABV6JPR6</accession>
<keyword evidence="17" id="KW-0175">Coiled coil</keyword>
<dbReference type="PROSITE" id="PS50113">
    <property type="entry name" value="PAC"/>
    <property type="match status" value="1"/>
</dbReference>
<dbReference type="InterPro" id="IPR001610">
    <property type="entry name" value="PAC"/>
</dbReference>
<evidence type="ECO:0000313" key="24">
    <source>
        <dbReference type="EMBL" id="MFC0407708.1"/>
    </source>
</evidence>
<gene>
    <name evidence="24" type="ORF">ACFFGY_05570</name>
</gene>
<keyword evidence="7" id="KW-0285">Flavoprotein</keyword>
<comment type="catalytic activity">
    <reaction evidence="2">
        <text>L-glutamyl-[protein] + S-adenosyl-L-methionine = [protein]-L-glutamate 5-O-methyl ester + S-adenosyl-L-homocysteine</text>
        <dbReference type="Rhea" id="RHEA:24452"/>
        <dbReference type="Rhea" id="RHEA-COMP:10208"/>
        <dbReference type="Rhea" id="RHEA-COMP:10311"/>
        <dbReference type="ChEBI" id="CHEBI:29973"/>
        <dbReference type="ChEBI" id="CHEBI:57856"/>
        <dbReference type="ChEBI" id="CHEBI:59789"/>
        <dbReference type="ChEBI" id="CHEBI:82795"/>
        <dbReference type="EC" id="2.1.1.80"/>
    </reaction>
</comment>
<dbReference type="GO" id="GO:0032259">
    <property type="term" value="P:methylation"/>
    <property type="evidence" value="ECO:0007669"/>
    <property type="project" value="UniProtKB-KW"/>
</dbReference>
<evidence type="ECO:0000259" key="20">
    <source>
        <dbReference type="PROSITE" id="PS50113"/>
    </source>
</evidence>
<keyword evidence="10" id="KW-0949">S-adenosyl-L-methionine</keyword>
<dbReference type="InterPro" id="IPR000780">
    <property type="entry name" value="CheR_MeTrfase"/>
</dbReference>
<dbReference type="InterPro" id="IPR050903">
    <property type="entry name" value="Bact_Chemotaxis_MeTrfase"/>
</dbReference>
<dbReference type="PROSITE" id="PS50112">
    <property type="entry name" value="PAS"/>
    <property type="match status" value="1"/>
</dbReference>
<evidence type="ECO:0000259" key="22">
    <source>
        <dbReference type="PROSITE" id="PS50123"/>
    </source>
</evidence>
<evidence type="ECO:0000256" key="18">
    <source>
        <dbReference type="SAM" id="MobiDB-lite"/>
    </source>
</evidence>
<proteinExistence type="predicted"/>
<feature type="domain" description="PAC" evidence="20">
    <location>
        <begin position="935"/>
        <end position="987"/>
    </location>
</feature>
<keyword evidence="15" id="KW-0675">Receptor</keyword>
<dbReference type="InterPro" id="IPR035965">
    <property type="entry name" value="PAS-like_dom_sf"/>
</dbReference>
<evidence type="ECO:0000256" key="3">
    <source>
        <dbReference type="ARBA" id="ARBA00022543"/>
    </source>
</evidence>
<evidence type="ECO:0000256" key="4">
    <source>
        <dbReference type="ARBA" id="ARBA00022553"/>
    </source>
</evidence>
<dbReference type="GO" id="GO:0008168">
    <property type="term" value="F:methyltransferase activity"/>
    <property type="evidence" value="ECO:0007669"/>
    <property type="project" value="UniProtKB-KW"/>
</dbReference>
<keyword evidence="5 24" id="KW-0489">Methyltransferase</keyword>
<dbReference type="Pfam" id="PF13596">
    <property type="entry name" value="PAS_10"/>
    <property type="match status" value="1"/>
</dbReference>
<dbReference type="Gene3D" id="3.30.450.20">
    <property type="entry name" value="PAS domain"/>
    <property type="match status" value="2"/>
</dbReference>
<feature type="domain" description="CheR-type methyltransferase" evidence="22">
    <location>
        <begin position="237"/>
        <end position="497"/>
    </location>
</feature>
<dbReference type="InterPro" id="IPR036804">
    <property type="entry name" value="CheR_N_sf"/>
</dbReference>
<evidence type="ECO:0000256" key="16">
    <source>
        <dbReference type="PROSITE-ProRule" id="PRU00050"/>
    </source>
</evidence>
<dbReference type="Pfam" id="PF08447">
    <property type="entry name" value="PAS_3"/>
    <property type="match status" value="1"/>
</dbReference>
<evidence type="ECO:0000256" key="5">
    <source>
        <dbReference type="ARBA" id="ARBA00022603"/>
    </source>
</evidence>
<evidence type="ECO:0000259" key="21">
    <source>
        <dbReference type="PROSITE" id="PS50122"/>
    </source>
</evidence>
<dbReference type="InterPro" id="IPR022642">
    <property type="entry name" value="CheR_C"/>
</dbReference>
<dbReference type="SMART" id="SM00138">
    <property type="entry name" value="MeTrc"/>
    <property type="match status" value="1"/>
</dbReference>
<dbReference type="Pfam" id="PF01739">
    <property type="entry name" value="CheR"/>
    <property type="match status" value="1"/>
</dbReference>
<dbReference type="SUPFAM" id="SSF47757">
    <property type="entry name" value="Chemotaxis receptor methyltransferase CheR, N-terminal domain"/>
    <property type="match status" value="1"/>
</dbReference>
<evidence type="ECO:0000256" key="11">
    <source>
        <dbReference type="ARBA" id="ARBA00022741"/>
    </source>
</evidence>
<feature type="region of interest" description="Disordered" evidence="18">
    <location>
        <begin position="13"/>
        <end position="33"/>
    </location>
</feature>
<feature type="domain" description="Aminoacyl-transfer RNA synthetases class-II family profile" evidence="23">
    <location>
        <begin position="236"/>
        <end position="648"/>
    </location>
</feature>
<evidence type="ECO:0000313" key="25">
    <source>
        <dbReference type="Proteomes" id="UP001589865"/>
    </source>
</evidence>
<keyword evidence="9" id="KW-0808">Transferase</keyword>
<dbReference type="InterPro" id="IPR000700">
    <property type="entry name" value="PAS-assoc_C"/>
</dbReference>
<dbReference type="Gene3D" id="1.10.155.10">
    <property type="entry name" value="Chemotaxis receptor methyltransferase CheR, N-terminal domain"/>
    <property type="match status" value="1"/>
</dbReference>
<evidence type="ECO:0000256" key="7">
    <source>
        <dbReference type="ARBA" id="ARBA00022630"/>
    </source>
</evidence>
<dbReference type="Pfam" id="PF01339">
    <property type="entry name" value="CheB_methylest"/>
    <property type="match status" value="1"/>
</dbReference>
<evidence type="ECO:0000256" key="2">
    <source>
        <dbReference type="ARBA" id="ARBA00001541"/>
    </source>
</evidence>
<dbReference type="RefSeq" id="WP_377043433.1">
    <property type="nucleotide sequence ID" value="NZ_JBHLUN010000005.1"/>
</dbReference>
<keyword evidence="12" id="KW-0418">Kinase</keyword>
<dbReference type="EMBL" id="JBHLUN010000005">
    <property type="protein sequence ID" value="MFC0407708.1"/>
    <property type="molecule type" value="Genomic_DNA"/>
</dbReference>
<organism evidence="24 25">
    <name type="scientific">Roseomonas elaeocarpi</name>
    <dbReference type="NCBI Taxonomy" id="907779"/>
    <lineage>
        <taxon>Bacteria</taxon>
        <taxon>Pseudomonadati</taxon>
        <taxon>Pseudomonadota</taxon>
        <taxon>Alphaproteobacteria</taxon>
        <taxon>Acetobacterales</taxon>
        <taxon>Roseomonadaceae</taxon>
        <taxon>Roseomonas</taxon>
    </lineage>
</organism>
<dbReference type="CDD" id="cd00130">
    <property type="entry name" value="PAS"/>
    <property type="match status" value="1"/>
</dbReference>
<comment type="catalytic activity">
    <reaction evidence="1">
        <text>ATP + protein L-histidine = ADP + protein N-phospho-L-histidine.</text>
        <dbReference type="EC" id="2.7.13.3"/>
    </reaction>
</comment>
<dbReference type="InterPro" id="IPR000014">
    <property type="entry name" value="PAS"/>
</dbReference>
<dbReference type="InterPro" id="IPR006195">
    <property type="entry name" value="aa-tRNA-synth_II"/>
</dbReference>
<reference evidence="24 25" key="1">
    <citation type="submission" date="2024-09" db="EMBL/GenBank/DDBJ databases">
        <authorList>
            <person name="Sun Q."/>
            <person name="Mori K."/>
        </authorList>
    </citation>
    <scope>NUCLEOTIDE SEQUENCE [LARGE SCALE GENOMIC DNA]</scope>
    <source>
        <strain evidence="24 25">TBRC 5777</strain>
    </source>
</reference>
<dbReference type="Pfam" id="PF03705">
    <property type="entry name" value="CheR_N"/>
    <property type="match status" value="1"/>
</dbReference>
<dbReference type="Gene3D" id="3.40.50.150">
    <property type="entry name" value="Vaccinia Virus protein VP39"/>
    <property type="match status" value="1"/>
</dbReference>
<dbReference type="SMART" id="SM00091">
    <property type="entry name" value="PAS"/>
    <property type="match status" value="3"/>
</dbReference>
<dbReference type="Gene3D" id="3.40.50.180">
    <property type="entry name" value="Methylesterase CheB, C-terminal domain"/>
    <property type="match status" value="1"/>
</dbReference>
<evidence type="ECO:0000256" key="9">
    <source>
        <dbReference type="ARBA" id="ARBA00022679"/>
    </source>
</evidence>
<keyword evidence="3" id="KW-0600">Photoreceptor protein</keyword>
<dbReference type="Proteomes" id="UP001589865">
    <property type="component" value="Unassembled WGS sequence"/>
</dbReference>
<dbReference type="InterPro" id="IPR035909">
    <property type="entry name" value="CheB_C"/>
</dbReference>
<evidence type="ECO:0000256" key="13">
    <source>
        <dbReference type="ARBA" id="ARBA00022840"/>
    </source>
</evidence>